<name>M0N7Q5_9EURY</name>
<evidence type="ECO:0000313" key="3">
    <source>
        <dbReference type="Proteomes" id="UP000011625"/>
    </source>
</evidence>
<protein>
    <submittedName>
        <fullName evidence="2">Uncharacterized protein</fullName>
    </submittedName>
</protein>
<evidence type="ECO:0000256" key="1">
    <source>
        <dbReference type="SAM" id="MobiDB-lite"/>
    </source>
</evidence>
<sequence>MARETAFDPAAARDAGVPEGPAFGRLADGEAVTVDGRTIEPEGVHERRERRFPLDEYNDTPRTEGER</sequence>
<evidence type="ECO:0000313" key="2">
    <source>
        <dbReference type="EMBL" id="EMA53154.1"/>
    </source>
</evidence>
<dbReference type="STRING" id="1227456.C450_07567"/>
<proteinExistence type="predicted"/>
<organism evidence="2 3">
    <name type="scientific">Halococcus salifodinae DSM 8989</name>
    <dbReference type="NCBI Taxonomy" id="1227456"/>
    <lineage>
        <taxon>Archaea</taxon>
        <taxon>Methanobacteriati</taxon>
        <taxon>Methanobacteriota</taxon>
        <taxon>Stenosarchaea group</taxon>
        <taxon>Halobacteria</taxon>
        <taxon>Halobacteriales</taxon>
        <taxon>Halococcaceae</taxon>
        <taxon>Halococcus</taxon>
    </lineage>
</organism>
<feature type="region of interest" description="Disordered" evidence="1">
    <location>
        <begin position="1"/>
        <end position="67"/>
    </location>
</feature>
<comment type="caution">
    <text evidence="2">The sequence shown here is derived from an EMBL/GenBank/DDBJ whole genome shotgun (WGS) entry which is preliminary data.</text>
</comment>
<dbReference type="AlphaFoldDB" id="M0N7Q5"/>
<dbReference type="EMBL" id="AOME01000051">
    <property type="protein sequence ID" value="EMA53154.1"/>
    <property type="molecule type" value="Genomic_DNA"/>
</dbReference>
<keyword evidence="3" id="KW-1185">Reference proteome</keyword>
<gene>
    <name evidence="2" type="ORF">C450_07567</name>
</gene>
<dbReference type="Proteomes" id="UP000011625">
    <property type="component" value="Unassembled WGS sequence"/>
</dbReference>
<reference evidence="2 3" key="1">
    <citation type="journal article" date="2014" name="PLoS Genet.">
        <title>Phylogenetically driven sequencing of extremely halophilic archaea reveals strategies for static and dynamic osmo-response.</title>
        <authorList>
            <person name="Becker E.A."/>
            <person name="Seitzer P.M."/>
            <person name="Tritt A."/>
            <person name="Larsen D."/>
            <person name="Krusor M."/>
            <person name="Yao A.I."/>
            <person name="Wu D."/>
            <person name="Madern D."/>
            <person name="Eisen J.A."/>
            <person name="Darling A.E."/>
            <person name="Facciotti M.T."/>
        </authorList>
    </citation>
    <scope>NUCLEOTIDE SEQUENCE [LARGE SCALE GENOMIC DNA]</scope>
    <source>
        <strain evidence="2 3">DSM 8989</strain>
    </source>
</reference>
<accession>M0N7Q5</accession>
<feature type="compositionally biased region" description="Basic and acidic residues" evidence="1">
    <location>
        <begin position="37"/>
        <end position="67"/>
    </location>
</feature>